<dbReference type="OrthoDB" id="24948at10239"/>
<name>D4N272_9ABAC</name>
<evidence type="ECO:0000313" key="2">
    <source>
        <dbReference type="Proteomes" id="UP000203822"/>
    </source>
</evidence>
<accession>D4N272</accession>
<dbReference type="EMBL" id="GQ202541">
    <property type="protein sequence ID" value="ADD73744.1"/>
    <property type="molecule type" value="Genomic_DNA"/>
</dbReference>
<organism evidence="1 2">
    <name type="scientific">Lymantria xylina multiple nucleopolyhedrovirus</name>
    <dbReference type="NCBI Taxonomy" id="2847840"/>
    <lineage>
        <taxon>Viruses</taxon>
        <taxon>Viruses incertae sedis</taxon>
        <taxon>Naldaviricetes</taxon>
        <taxon>Lefavirales</taxon>
        <taxon>Baculoviridae</taxon>
        <taxon>Alphabaculovirus</taxon>
        <taxon>Alphabaculovirus lyxylinae</taxon>
        <taxon>Lymantria xylina nucleopolyhedrovirus</taxon>
    </lineage>
</organism>
<reference evidence="1 2" key="1">
    <citation type="journal article" date="2010" name="BMC Genomics">
        <title>Genomic sequencing and analyses of Lymantria xylina multiple nucleopolyhedrovirus.</title>
        <authorList>
            <person name="Nai Y.S."/>
            <person name="Wu C.Y."/>
            <person name="Wang T.C."/>
            <person name="Chen Y.R."/>
            <person name="Lau W.H."/>
            <person name="Lo C.F."/>
            <person name="Tsai M.F."/>
            <person name="Wang C.H."/>
        </authorList>
    </citation>
    <scope>NUCLEOTIDE SEQUENCE [LARGE SCALE GENOMIC DNA]</scope>
    <source>
        <strain evidence="1">LyxyMNPV-5</strain>
    </source>
</reference>
<dbReference type="Proteomes" id="UP000203822">
    <property type="component" value="Segment"/>
</dbReference>
<dbReference type="InterPro" id="IPR009265">
    <property type="entry name" value="AcMNPV_Orf29"/>
</dbReference>
<dbReference type="GeneID" id="8919472"/>
<proteinExistence type="predicted"/>
<protein>
    <submittedName>
        <fullName evidence="1">ORF35</fullName>
    </submittedName>
</protein>
<evidence type="ECO:0000313" key="1">
    <source>
        <dbReference type="EMBL" id="ADD73744.1"/>
    </source>
</evidence>
<dbReference type="KEGG" id="vg:8919472"/>
<sequence>MSSRVSDCNQCLREELNRIIQTKKRLAIKMEHWERIRRITKNARELHEIDRALAELRMEFLKFGEKHF</sequence>
<dbReference type="Pfam" id="PF06034">
    <property type="entry name" value="DUF919"/>
    <property type="match status" value="1"/>
</dbReference>
<keyword evidence="2" id="KW-1185">Reference proteome</keyword>
<dbReference type="RefSeq" id="YP_003517775.1">
    <property type="nucleotide sequence ID" value="NC_013953.1"/>
</dbReference>